<proteinExistence type="predicted"/>
<dbReference type="CTD" id="66057970"/>
<name>A0A0J9YBB1_BRUMA</name>
<evidence type="ECO:0000313" key="1">
    <source>
        <dbReference type="EMBL" id="CDQ06424.1"/>
    </source>
</evidence>
<dbReference type="OMA" id="PGQDKVH"/>
<sequence length="175" mass="20004">MSSRLQHVVINDNPETLAISQFYTNYCTKVTITMTTTTTTNATTSSVISSKMITQFGNKQPESCIYSGNRKIFAKTWNSAIHRLSLPIVAHLHPEFHFIIPIVNYKRFTAKDGSFPDHIKKMTDRKRSLQNNEHSKRVTVIDRPGQDKVHFTGARTRHRIVDVLKGFVGFTFFSN</sequence>
<gene>
    <name evidence="1 4 5" type="ORF">Bm14099</name>
    <name evidence="2" type="ORF">BM_BM14099</name>
    <name evidence="1" type="ORF">BM_Bm14099</name>
</gene>
<evidence type="ECO:0000313" key="4">
    <source>
        <dbReference type="WBParaSite" id="Bm14099.1"/>
    </source>
</evidence>
<reference evidence="1 3" key="1">
    <citation type="journal article" date="2007" name="Science">
        <title>Draft genome of the filarial nematode parasite Brugia malayi.</title>
        <authorList>
            <person name="Ghedin E."/>
            <person name="Wang S."/>
            <person name="Spiro D."/>
            <person name="Caler E."/>
            <person name="Zhao Q."/>
            <person name="Crabtree J."/>
            <person name="Allen J.E."/>
            <person name="Delcher A.L."/>
            <person name="Guiliano D.B."/>
            <person name="Miranda-Saavedra D."/>
            <person name="Angiuoli S.V."/>
            <person name="Creasy T."/>
            <person name="Amedeo P."/>
            <person name="Haas B."/>
            <person name="El-Sayed N.M."/>
            <person name="Wortman J.R."/>
            <person name="Feldblyum T."/>
            <person name="Tallon L."/>
            <person name="Schatz M."/>
            <person name="Shumway M."/>
            <person name="Koo H."/>
            <person name="Salzberg S.L."/>
            <person name="Schobel S."/>
            <person name="Pertea M."/>
            <person name="Pop M."/>
            <person name="White O."/>
            <person name="Barton G.J."/>
            <person name="Carlow C.K."/>
            <person name="Crawford M.J."/>
            <person name="Daub J."/>
            <person name="Dimmic M.W."/>
            <person name="Estes C.F."/>
            <person name="Foster J.M."/>
            <person name="Ganatra M."/>
            <person name="Gregory W.F."/>
            <person name="Johnson N.M."/>
            <person name="Jin J."/>
            <person name="Komuniecki R."/>
            <person name="Korf I."/>
            <person name="Kumar S."/>
            <person name="Laney S."/>
            <person name="Li B.W."/>
            <person name="Li W."/>
            <person name="Lindblom T.H."/>
            <person name="Lustigman S."/>
            <person name="Ma D."/>
            <person name="Maina C.V."/>
            <person name="Martin D.M."/>
            <person name="McCarter J.P."/>
            <person name="McReynolds L."/>
            <person name="Mitreva M."/>
            <person name="Nutman T.B."/>
            <person name="Parkinson J."/>
            <person name="Peregrin-Alvarez J.M."/>
            <person name="Poole C."/>
            <person name="Ren Q."/>
            <person name="Saunders L."/>
            <person name="Sluder A.E."/>
            <person name="Smith K."/>
            <person name="Stanke M."/>
            <person name="Unnasch T.R."/>
            <person name="Ware J."/>
            <person name="Wei A.D."/>
            <person name="Weil G."/>
            <person name="Williams D.J."/>
            <person name="Zhang Y."/>
            <person name="Williams S.A."/>
            <person name="Fraser-Liggett C."/>
            <person name="Slatko B."/>
            <person name="Blaxter M.L."/>
            <person name="Scott A.L."/>
        </authorList>
    </citation>
    <scope>NUCLEOTIDE SEQUENCE</scope>
    <source>
        <strain evidence="1 3">FR3</strain>
    </source>
</reference>
<evidence type="ECO:0000313" key="2">
    <source>
        <dbReference type="EMBL" id="VIO87760.1"/>
    </source>
</evidence>
<dbReference type="AlphaFoldDB" id="A0A0J9YBB1"/>
<dbReference type="RefSeq" id="XP_042930368.1">
    <property type="nucleotide sequence ID" value="XM_043074434.1"/>
</dbReference>
<dbReference type="GeneID" id="66057970"/>
<dbReference type="WBParaSite" id="Bm14099.1">
    <property type="protein sequence ID" value="Bm14099.1"/>
    <property type="gene ID" value="WBGene00234360"/>
</dbReference>
<reference evidence="1" key="2">
    <citation type="submission" date="2012-12" db="EMBL/GenBank/DDBJ databases">
        <authorList>
            <person name="Gao Y.W."/>
            <person name="Fan S.T."/>
            <person name="Sun H.T."/>
            <person name="Wang Z."/>
            <person name="Gao X.L."/>
            <person name="Li Y.G."/>
            <person name="Wang T.C."/>
            <person name="Zhang K."/>
            <person name="Xu W.W."/>
            <person name="Yu Z.J."/>
            <person name="Xia X.Z."/>
        </authorList>
    </citation>
    <scope>NUCLEOTIDE SEQUENCE</scope>
    <source>
        <strain evidence="1">FR3</strain>
    </source>
</reference>
<evidence type="ECO:0000313" key="3">
    <source>
        <dbReference type="Proteomes" id="UP000006672"/>
    </source>
</evidence>
<reference evidence="2" key="3">
    <citation type="submission" date="2019-04" db="EMBL/GenBank/DDBJ databases">
        <authorList>
            <person name="Howe K."/>
            <person name="Paulini M."/>
            <person name="Williams G."/>
        </authorList>
    </citation>
    <scope>NUCLEOTIDE SEQUENCE [LARGE SCALE GENOMIC DNA]</scope>
    <source>
        <strain evidence="2">FR3</strain>
    </source>
</reference>
<accession>A0A4E9EWH1</accession>
<dbReference type="EMBL" id="LN855250">
    <property type="protein sequence ID" value="CDQ06424.1"/>
    <property type="molecule type" value="Genomic_DNA"/>
</dbReference>
<reference evidence="4" key="4">
    <citation type="submission" date="2019-12" db="UniProtKB">
        <authorList>
            <consortium name="WormBaseParasite"/>
        </authorList>
    </citation>
    <scope>IDENTIFICATION</scope>
</reference>
<protein>
    <submittedName>
        <fullName evidence="1 4">Bm14099</fullName>
    </submittedName>
</protein>
<organism evidence="1">
    <name type="scientific">Brugia malayi</name>
    <name type="common">Filarial nematode worm</name>
    <dbReference type="NCBI Taxonomy" id="6279"/>
    <lineage>
        <taxon>Eukaryota</taxon>
        <taxon>Metazoa</taxon>
        <taxon>Ecdysozoa</taxon>
        <taxon>Nematoda</taxon>
        <taxon>Chromadorea</taxon>
        <taxon>Rhabditida</taxon>
        <taxon>Spirurina</taxon>
        <taxon>Spiruromorpha</taxon>
        <taxon>Filarioidea</taxon>
        <taxon>Onchocercidae</taxon>
        <taxon>Brugia</taxon>
    </lineage>
</organism>
<evidence type="ECO:0000313" key="5">
    <source>
        <dbReference type="WormBase" id="Bm14099"/>
    </source>
</evidence>
<dbReference type="EMBL" id="CAAKNF010000196">
    <property type="protein sequence ID" value="VIO87760.1"/>
    <property type="molecule type" value="Genomic_DNA"/>
</dbReference>
<dbReference type="KEGG" id="bmy:BM_BM14099"/>
<accession>A0A0J9YBB1</accession>
<keyword evidence="3" id="KW-1185">Reference proteome</keyword>
<dbReference type="WormBase" id="Bm14099">
    <property type="protein sequence ID" value="BM35534"/>
    <property type="gene ID" value="WBGene00234360"/>
</dbReference>
<dbReference type="OrthoDB" id="5861720at2759"/>
<dbReference type="Proteomes" id="UP000006672">
    <property type="component" value="Unassembled WGS sequence"/>
</dbReference>